<dbReference type="InterPro" id="IPR014001">
    <property type="entry name" value="Helicase_ATP-bd"/>
</dbReference>
<dbReference type="InterPro" id="IPR001650">
    <property type="entry name" value="Helicase_C-like"/>
</dbReference>
<name>A0A517VMD4_9PLAN</name>
<dbReference type="SUPFAM" id="SSF52540">
    <property type="entry name" value="P-loop containing nucleoside triphosphate hydrolases"/>
    <property type="match status" value="2"/>
</dbReference>
<evidence type="ECO:0000313" key="3">
    <source>
        <dbReference type="Proteomes" id="UP000316855"/>
    </source>
</evidence>
<dbReference type="GO" id="GO:0016787">
    <property type="term" value="F:hydrolase activity"/>
    <property type="evidence" value="ECO:0007669"/>
    <property type="project" value="InterPro"/>
</dbReference>
<dbReference type="GO" id="GO:0005524">
    <property type="term" value="F:ATP binding"/>
    <property type="evidence" value="ECO:0007669"/>
    <property type="project" value="InterPro"/>
</dbReference>
<feature type="domain" description="Helicase ATP-binding" evidence="1">
    <location>
        <begin position="37"/>
        <end position="204"/>
    </location>
</feature>
<dbReference type="PANTHER" id="PTHR47396">
    <property type="entry name" value="TYPE I RESTRICTION ENZYME ECOKI R PROTEIN"/>
    <property type="match status" value="1"/>
</dbReference>
<dbReference type="Pfam" id="PF04851">
    <property type="entry name" value="ResIII"/>
    <property type="match status" value="1"/>
</dbReference>
<sequence>MQQFLFQDDQSVKPQIKGPLKFTPRDYQAEAIGNFYDLIDDGSPGAIARCFTGGGKTFMGAMAAERWLRRSSDHYVMVLAHERQLVNQFRSELGDFLRIPVGLEMGTDGSVAFGGYGTPRVTVASRATLAEKGGCSRLYKFSYEKHWLVIIDECHRYAYSLPSCKHIIDWFENNPESKRLGLSATPERGDGISLRRLFPDVALDYKMFGEEKNAIRDGWCVPFDQRFVSVEGVDFQNIKEVNGDFDIEELDEALRQREALLSMVRPMMDLVEDRRTIIFSPTVKMARAVAHTINEFRPGAAQALDGSAGDELKEERYSQHQTGQFQFLSVCGLCREGYNDPGIEAVAVFRPTKSRSLAEQMKGRGCRPLRGVLDGLLTAEERRAAIAASLKPNCMIIDLVGVTGLPPVASTAHLLASGKPDEVIQRANQNAMKNKGPTDMVEELAKAERQISEENDAAKQRYLEQQRIEKEAADRLARIKGEVRYSTSQVADGNGVAKRELKGVKKEITEMPFGKFQGEPIKDLPDYYLNWAIEKCKGGSLQKALRKEVSRRGGMNAPATEKQINVLSRFGYATDGLTQAQAGDIITNQINKRTMSRV</sequence>
<keyword evidence="3" id="KW-1185">Reference proteome</keyword>
<dbReference type="InterPro" id="IPR006935">
    <property type="entry name" value="Helicase/UvrB_N"/>
</dbReference>
<accession>A0A517VMD4</accession>
<dbReference type="SMART" id="SM00487">
    <property type="entry name" value="DEXDc"/>
    <property type="match status" value="1"/>
</dbReference>
<dbReference type="InterPro" id="IPR027417">
    <property type="entry name" value="P-loop_NTPase"/>
</dbReference>
<protein>
    <submittedName>
        <fullName evidence="2">Type III restriction enzyme, res subunit</fullName>
    </submittedName>
</protein>
<dbReference type="EMBL" id="CP036343">
    <property type="protein sequence ID" value="QDT94183.1"/>
    <property type="molecule type" value="Genomic_DNA"/>
</dbReference>
<dbReference type="InterPro" id="IPR050742">
    <property type="entry name" value="Helicase_Restrict-Modif_Enz"/>
</dbReference>
<dbReference type="KEGG" id="gax:Pan161_58760"/>
<dbReference type="AlphaFoldDB" id="A0A517VMD4"/>
<gene>
    <name evidence="2" type="ORF">Pan161_58760</name>
</gene>
<dbReference type="PANTHER" id="PTHR47396:SF1">
    <property type="entry name" value="ATP-DEPENDENT HELICASE IRC3-RELATED"/>
    <property type="match status" value="1"/>
</dbReference>
<dbReference type="Proteomes" id="UP000316855">
    <property type="component" value="Chromosome"/>
</dbReference>
<organism evidence="2 3">
    <name type="scientific">Gimesia algae</name>
    <dbReference type="NCBI Taxonomy" id="2527971"/>
    <lineage>
        <taxon>Bacteria</taxon>
        <taxon>Pseudomonadati</taxon>
        <taxon>Planctomycetota</taxon>
        <taxon>Planctomycetia</taxon>
        <taxon>Planctomycetales</taxon>
        <taxon>Planctomycetaceae</taxon>
        <taxon>Gimesia</taxon>
    </lineage>
</organism>
<dbReference type="Pfam" id="PF12843">
    <property type="entry name" value="QSregVF_b"/>
    <property type="match status" value="1"/>
</dbReference>
<dbReference type="PROSITE" id="PS51192">
    <property type="entry name" value="HELICASE_ATP_BIND_1"/>
    <property type="match status" value="1"/>
</dbReference>
<evidence type="ECO:0000313" key="2">
    <source>
        <dbReference type="EMBL" id="QDT94183.1"/>
    </source>
</evidence>
<evidence type="ECO:0000259" key="1">
    <source>
        <dbReference type="PROSITE" id="PS51192"/>
    </source>
</evidence>
<dbReference type="Gene3D" id="3.40.50.300">
    <property type="entry name" value="P-loop containing nucleotide triphosphate hydrolases"/>
    <property type="match status" value="2"/>
</dbReference>
<dbReference type="GO" id="GO:0003677">
    <property type="term" value="F:DNA binding"/>
    <property type="evidence" value="ECO:0007669"/>
    <property type="project" value="InterPro"/>
</dbReference>
<dbReference type="GO" id="GO:0005829">
    <property type="term" value="C:cytosol"/>
    <property type="evidence" value="ECO:0007669"/>
    <property type="project" value="TreeGrafter"/>
</dbReference>
<proteinExistence type="predicted"/>
<dbReference type="InterPro" id="IPR024530">
    <property type="entry name" value="QSregVF_b"/>
</dbReference>
<dbReference type="Pfam" id="PF00271">
    <property type="entry name" value="Helicase_C"/>
    <property type="match status" value="1"/>
</dbReference>
<reference evidence="2 3" key="1">
    <citation type="submission" date="2019-02" db="EMBL/GenBank/DDBJ databases">
        <title>Deep-cultivation of Planctomycetes and their phenomic and genomic characterization uncovers novel biology.</title>
        <authorList>
            <person name="Wiegand S."/>
            <person name="Jogler M."/>
            <person name="Boedeker C."/>
            <person name="Pinto D."/>
            <person name="Vollmers J."/>
            <person name="Rivas-Marin E."/>
            <person name="Kohn T."/>
            <person name="Peeters S.H."/>
            <person name="Heuer A."/>
            <person name="Rast P."/>
            <person name="Oberbeckmann S."/>
            <person name="Bunk B."/>
            <person name="Jeske O."/>
            <person name="Meyerdierks A."/>
            <person name="Storesund J.E."/>
            <person name="Kallscheuer N."/>
            <person name="Luecker S."/>
            <person name="Lage O.M."/>
            <person name="Pohl T."/>
            <person name="Merkel B.J."/>
            <person name="Hornburger P."/>
            <person name="Mueller R.-W."/>
            <person name="Bruemmer F."/>
            <person name="Labrenz M."/>
            <person name="Spormann A.M."/>
            <person name="Op den Camp H."/>
            <person name="Overmann J."/>
            <person name="Amann R."/>
            <person name="Jetten M.S.M."/>
            <person name="Mascher T."/>
            <person name="Medema M.H."/>
            <person name="Devos D.P."/>
            <person name="Kaster A.-K."/>
            <person name="Ovreas L."/>
            <person name="Rohde M."/>
            <person name="Galperin M.Y."/>
            <person name="Jogler C."/>
        </authorList>
    </citation>
    <scope>NUCLEOTIDE SEQUENCE [LARGE SCALE GENOMIC DNA]</scope>
    <source>
        <strain evidence="2 3">Pan161</strain>
    </source>
</reference>